<keyword evidence="3" id="KW-1185">Reference proteome</keyword>
<dbReference type="RefSeq" id="WP_275822317.1">
    <property type="nucleotide sequence ID" value="NZ_JARHUD010000005.1"/>
</dbReference>
<reference evidence="2 3" key="1">
    <citation type="submission" date="2023-03" db="EMBL/GenBank/DDBJ databases">
        <title>Fodinicurvata sp. CAU 1616 isolated from sea sendiment.</title>
        <authorList>
            <person name="Kim W."/>
        </authorList>
    </citation>
    <scope>NUCLEOTIDE SEQUENCE [LARGE SCALE GENOMIC DNA]</scope>
    <source>
        <strain evidence="2 3">CAU 1616</strain>
    </source>
</reference>
<feature type="region of interest" description="Disordered" evidence="1">
    <location>
        <begin position="117"/>
        <end position="140"/>
    </location>
</feature>
<organism evidence="2 3">
    <name type="scientific">Aquibaculum arenosum</name>
    <dbReference type="NCBI Taxonomy" id="3032591"/>
    <lineage>
        <taxon>Bacteria</taxon>
        <taxon>Pseudomonadati</taxon>
        <taxon>Pseudomonadota</taxon>
        <taxon>Alphaproteobacteria</taxon>
        <taxon>Rhodospirillales</taxon>
        <taxon>Rhodovibrionaceae</taxon>
        <taxon>Aquibaculum</taxon>
    </lineage>
</organism>
<evidence type="ECO:0000256" key="1">
    <source>
        <dbReference type="SAM" id="MobiDB-lite"/>
    </source>
</evidence>
<accession>A0ABT5YMJ1</accession>
<dbReference type="EMBL" id="JARHUD010000005">
    <property type="protein sequence ID" value="MDF2096163.1"/>
    <property type="molecule type" value="Genomic_DNA"/>
</dbReference>
<evidence type="ECO:0000313" key="3">
    <source>
        <dbReference type="Proteomes" id="UP001215503"/>
    </source>
</evidence>
<dbReference type="InterPro" id="IPR021730">
    <property type="entry name" value="YdbH"/>
</dbReference>
<name>A0ABT5YMJ1_9PROT</name>
<proteinExistence type="predicted"/>
<evidence type="ECO:0000313" key="2">
    <source>
        <dbReference type="EMBL" id="MDF2096163.1"/>
    </source>
</evidence>
<comment type="caution">
    <text evidence="2">The sequence shown here is derived from an EMBL/GenBank/DDBJ whole genome shotgun (WGS) entry which is preliminary data.</text>
</comment>
<dbReference type="Pfam" id="PF11739">
    <property type="entry name" value="YdbH-like"/>
    <property type="match status" value="1"/>
</dbReference>
<gene>
    <name evidence="2" type="ORF">P2G67_09270</name>
</gene>
<dbReference type="Proteomes" id="UP001215503">
    <property type="component" value="Unassembled WGS sequence"/>
</dbReference>
<protein>
    <submittedName>
        <fullName evidence="2">YdbH domain-containing protein</fullName>
    </submittedName>
</protein>
<sequence length="990" mass="104821">MRALRRTALIGLILLLLLALLAGAAAIFRSHLALLAFDRWRAAQGVEGELAGVEIGFDRLVLSDLRLEDARVERLELHFSPQNLLRGEVREAWITGLHLPLDLTGEEPLLGDLQRLLGEGGAPERGGSDWRSPLPQDPPPLPRVEVQDSHLALDTPAGPLAIDLSGSLEPSGTAEAGERHALALDFALSGPDGLSGEGRLASELLALRPQSLDLTAALDWLERGTAQLSLQGDALTEGQPLAFALGLEGEATALAAFLPADAPRPDAGELDLGASGDLLLPAIPYLDAPPPADWPLWLAAREVAGDLDITAEGLRLSGWGEVEHLAGQLRAARRDSASELALARPLELTLTDIDPALLENMPPLLAERLAGGGSLRLEASEAGPLLRLAGDAPLRSALRMALSLPDGSHTEAALSASLPWPLQGLDGGQVELTAFSLSGPAAPYAERLQADGTGRLEAEGEVLSLALDLDATAQRLAVEPVAAEDLTLSLPLDARYDMRAQDLTVSLSRAASLRADRLVPPALEELEQVSLSLDQAEGWFQLGENLQGSLLLTGQAEPLRLRPTAEGVGDLELQALDFRFETALSDAGLQNARVSLESGGLYLAAQEMTLADPRLVLPMDEEAPLLILEGGRLYSDAVPALFPPLDLTARLERDLSFEAQAAGLDGALSLSVAGRHDAESGRGNAQVALAPVTFAPGGLQPAAFGPYTAEITDAEGRLRAESGLAWSSAGFDGDLRLRIEDLAFTYGTTRLRGIDSDFRLAGLQPPRTGEAQRLRVSRIDTGISPVTNLEAILAVAPVAGGIPDLRIQYAEAEFAGGQMRLVEASAETSAQTYRGRVELESLDLESLLALIGLDELRGEGRVSGAVPLTLTEGTFSIDQGTLHGEGEGIIAFTSPDARSALAAGGEAVSLMFDALENFHYDELEIGLHKPPVGDTEVRLHLLGANPDVLDGHPFDLNITLETDAAPLLEALAESQRIQRGVMNELWRLVR</sequence>